<protein>
    <submittedName>
        <fullName evidence="1">Uncharacterized protein</fullName>
    </submittedName>
</protein>
<organism evidence="1 2">
    <name type="scientific">Brachionus plicatilis</name>
    <name type="common">Marine rotifer</name>
    <name type="synonym">Brachionus muelleri</name>
    <dbReference type="NCBI Taxonomy" id="10195"/>
    <lineage>
        <taxon>Eukaryota</taxon>
        <taxon>Metazoa</taxon>
        <taxon>Spiralia</taxon>
        <taxon>Gnathifera</taxon>
        <taxon>Rotifera</taxon>
        <taxon>Eurotatoria</taxon>
        <taxon>Monogononta</taxon>
        <taxon>Pseudotrocha</taxon>
        <taxon>Ploima</taxon>
        <taxon>Brachionidae</taxon>
        <taxon>Brachionus</taxon>
    </lineage>
</organism>
<dbReference type="AlphaFoldDB" id="A0A3M7QS04"/>
<evidence type="ECO:0000313" key="1">
    <source>
        <dbReference type="EMBL" id="RNA14102.1"/>
    </source>
</evidence>
<evidence type="ECO:0000313" key="2">
    <source>
        <dbReference type="Proteomes" id="UP000276133"/>
    </source>
</evidence>
<accession>A0A3M7QS04</accession>
<gene>
    <name evidence="1" type="ORF">BpHYR1_024391</name>
</gene>
<reference evidence="1 2" key="1">
    <citation type="journal article" date="2018" name="Sci. Rep.">
        <title>Genomic signatures of local adaptation to the degree of environmental predictability in rotifers.</title>
        <authorList>
            <person name="Franch-Gras L."/>
            <person name="Hahn C."/>
            <person name="Garcia-Roger E.M."/>
            <person name="Carmona M.J."/>
            <person name="Serra M."/>
            <person name="Gomez A."/>
        </authorList>
    </citation>
    <scope>NUCLEOTIDE SEQUENCE [LARGE SCALE GENOMIC DNA]</scope>
    <source>
        <strain evidence="1">HYR1</strain>
    </source>
</reference>
<name>A0A3M7QS04_BRAPC</name>
<dbReference type="EMBL" id="REGN01005258">
    <property type="protein sequence ID" value="RNA14102.1"/>
    <property type="molecule type" value="Genomic_DNA"/>
</dbReference>
<keyword evidence="2" id="KW-1185">Reference proteome</keyword>
<comment type="caution">
    <text evidence="1">The sequence shown here is derived from an EMBL/GenBank/DDBJ whole genome shotgun (WGS) entry which is preliminary data.</text>
</comment>
<proteinExistence type="predicted"/>
<dbReference type="Proteomes" id="UP000276133">
    <property type="component" value="Unassembled WGS sequence"/>
</dbReference>
<sequence length="138" mass="15891">MGPAEDSLKFVFEHFPKSLLNCWIGFGDQSTRLNFMVLLADSLKCECKIILILMLANCQAKRVKIVRTVCGSDDDHWQSVPQKFISHIYVDTIGFGRHLYQAFGCQKNSKFFQHIETVPEISVRNVDLVRVEWCAFMT</sequence>